<dbReference type="PANTHER" id="PTHR23184:SF9">
    <property type="entry name" value="TETRATRICOPEPTIDE REPEAT PROTEIN 14"/>
    <property type="match status" value="1"/>
</dbReference>
<reference evidence="4" key="1">
    <citation type="submission" date="2019-05" db="EMBL/GenBank/DDBJ databases">
        <title>Annotation for the trematode Paragonimus heterotremus.</title>
        <authorList>
            <person name="Choi Y.-J."/>
        </authorList>
    </citation>
    <scope>NUCLEOTIDE SEQUENCE</scope>
    <source>
        <strain evidence="4">LC</strain>
    </source>
</reference>
<feature type="domain" description="S1 motif" evidence="3">
    <location>
        <begin position="73"/>
        <end position="154"/>
    </location>
</feature>
<evidence type="ECO:0000256" key="1">
    <source>
        <dbReference type="PROSITE-ProRule" id="PRU00339"/>
    </source>
</evidence>
<organism evidence="4 5">
    <name type="scientific">Paragonimus heterotremus</name>
    <dbReference type="NCBI Taxonomy" id="100268"/>
    <lineage>
        <taxon>Eukaryota</taxon>
        <taxon>Metazoa</taxon>
        <taxon>Spiralia</taxon>
        <taxon>Lophotrochozoa</taxon>
        <taxon>Platyhelminthes</taxon>
        <taxon>Trematoda</taxon>
        <taxon>Digenea</taxon>
        <taxon>Plagiorchiida</taxon>
        <taxon>Troglotremata</taxon>
        <taxon>Troglotrematidae</taxon>
        <taxon>Paragonimus</taxon>
    </lineage>
</organism>
<evidence type="ECO:0000256" key="2">
    <source>
        <dbReference type="SAM" id="MobiDB-lite"/>
    </source>
</evidence>
<dbReference type="InterPro" id="IPR003029">
    <property type="entry name" value="S1_domain"/>
</dbReference>
<dbReference type="Proteomes" id="UP000748531">
    <property type="component" value="Unassembled WGS sequence"/>
</dbReference>
<comment type="caution">
    <text evidence="4">The sequence shown here is derived from an EMBL/GenBank/DDBJ whole genome shotgun (WGS) entry which is preliminary data.</text>
</comment>
<dbReference type="PANTHER" id="PTHR23184">
    <property type="entry name" value="TETRATRICOPEPTIDE REPEAT PROTEIN 14"/>
    <property type="match status" value="1"/>
</dbReference>
<dbReference type="Gene3D" id="1.25.40.10">
    <property type="entry name" value="Tetratricopeptide repeat domain"/>
    <property type="match status" value="1"/>
</dbReference>
<name>A0A8J4TJP5_9TREM</name>
<dbReference type="EMBL" id="LUCH01001521">
    <property type="protein sequence ID" value="KAF5402931.1"/>
    <property type="molecule type" value="Genomic_DNA"/>
</dbReference>
<dbReference type="OrthoDB" id="1914839at2759"/>
<proteinExistence type="predicted"/>
<dbReference type="Pfam" id="PF13414">
    <property type="entry name" value="TPR_11"/>
    <property type="match status" value="1"/>
</dbReference>
<feature type="region of interest" description="Disordered" evidence="2">
    <location>
        <begin position="376"/>
        <end position="411"/>
    </location>
</feature>
<evidence type="ECO:0000313" key="4">
    <source>
        <dbReference type="EMBL" id="KAF5402931.1"/>
    </source>
</evidence>
<feature type="repeat" description="TPR" evidence="1">
    <location>
        <begin position="251"/>
        <end position="284"/>
    </location>
</feature>
<keyword evidence="1" id="KW-0802">TPR repeat</keyword>
<feature type="region of interest" description="Disordered" evidence="2">
    <location>
        <begin position="441"/>
        <end position="466"/>
    </location>
</feature>
<feature type="repeat" description="TPR" evidence="1">
    <location>
        <begin position="285"/>
        <end position="318"/>
    </location>
</feature>
<dbReference type="SMART" id="SM00316">
    <property type="entry name" value="S1"/>
    <property type="match status" value="1"/>
</dbReference>
<dbReference type="AlphaFoldDB" id="A0A8J4TJP5"/>
<dbReference type="InterPro" id="IPR011990">
    <property type="entry name" value="TPR-like_helical_dom_sf"/>
</dbReference>
<keyword evidence="5" id="KW-1185">Reference proteome</keyword>
<feature type="compositionally biased region" description="Basic and acidic residues" evidence="2">
    <location>
        <begin position="783"/>
        <end position="792"/>
    </location>
</feature>
<feature type="compositionally biased region" description="Low complexity" evidence="2">
    <location>
        <begin position="680"/>
        <end position="708"/>
    </location>
</feature>
<dbReference type="InterPro" id="IPR019734">
    <property type="entry name" value="TPR_rpt"/>
</dbReference>
<feature type="region of interest" description="Disordered" evidence="2">
    <location>
        <begin position="556"/>
        <end position="592"/>
    </location>
</feature>
<dbReference type="PROSITE" id="PS50293">
    <property type="entry name" value="TPR_REGION"/>
    <property type="match status" value="1"/>
</dbReference>
<evidence type="ECO:0000259" key="3">
    <source>
        <dbReference type="PROSITE" id="PS50126"/>
    </source>
</evidence>
<dbReference type="Gene3D" id="2.40.50.140">
    <property type="entry name" value="Nucleic acid-binding proteins"/>
    <property type="match status" value="1"/>
</dbReference>
<dbReference type="PROSITE" id="PS50005">
    <property type="entry name" value="TPR"/>
    <property type="match status" value="2"/>
</dbReference>
<feature type="region of interest" description="Disordered" evidence="2">
    <location>
        <begin position="1"/>
        <end position="31"/>
    </location>
</feature>
<dbReference type="GO" id="GO:0003676">
    <property type="term" value="F:nucleic acid binding"/>
    <property type="evidence" value="ECO:0007669"/>
    <property type="project" value="InterPro"/>
</dbReference>
<gene>
    <name evidence="4" type="ORF">PHET_02938</name>
</gene>
<feature type="region of interest" description="Disordered" evidence="2">
    <location>
        <begin position="751"/>
        <end position="867"/>
    </location>
</feature>
<feature type="region of interest" description="Disordered" evidence="2">
    <location>
        <begin position="630"/>
        <end position="737"/>
    </location>
</feature>
<dbReference type="SUPFAM" id="SSF50249">
    <property type="entry name" value="Nucleic acid-binding proteins"/>
    <property type="match status" value="1"/>
</dbReference>
<protein>
    <recommendedName>
        <fullName evidence="3">S1 motif domain-containing protein</fullName>
    </recommendedName>
</protein>
<dbReference type="InterPro" id="IPR012340">
    <property type="entry name" value="NA-bd_OB-fold"/>
</dbReference>
<accession>A0A8J4TJP5</accession>
<evidence type="ECO:0000313" key="5">
    <source>
        <dbReference type="Proteomes" id="UP000748531"/>
    </source>
</evidence>
<dbReference type="InterPro" id="IPR039190">
    <property type="entry name" value="TTC14"/>
</dbReference>
<dbReference type="PROSITE" id="PS50126">
    <property type="entry name" value="S1"/>
    <property type="match status" value="1"/>
</dbReference>
<feature type="compositionally biased region" description="Basic and acidic residues" evidence="2">
    <location>
        <begin position="822"/>
        <end position="834"/>
    </location>
</feature>
<dbReference type="SMART" id="SM00028">
    <property type="entry name" value="TPR"/>
    <property type="match status" value="2"/>
</dbReference>
<feature type="compositionally biased region" description="Basic and acidic residues" evidence="2">
    <location>
        <begin position="393"/>
        <end position="403"/>
    </location>
</feature>
<dbReference type="SUPFAM" id="SSF48452">
    <property type="entry name" value="TPR-like"/>
    <property type="match status" value="1"/>
</dbReference>
<sequence>MHRPPPAEGNDLERLMNLPPSNGPASLAPPANVPIWPDEQSAAFCAVTPPIETFMDVPDEIRREHFFASARRDDILVGVVSVIQDSGLVVTILAYDQGPRRDFDGLKLTGFCPLRQLPRFNAHGNALDAFQINDKVRVFILDVHPTGRLILSMNPKMLNRDLYGDLKLGLITDDDLPLHYKKLQNLDGKSYEAYLESTPQFRNPDGLQVLCARMGIPRSSACTLLTCFNKIRLPKSEMACELRRNQLLTFSMKHVAQGVKYFKEGRNSEALQCYNFAIEVEPTNPDAYVARGALYASVGTYTKAVDDLEKSLEIQPNHANAKNYLGQTLVAYAGEISRKDPVKTEQLLHRALKLDPDNSEARDALKELPVTNAAVGANRADTSMVSRSHDRRRNADYSRDDIKSGSIMDKSNMDRGDLSKIVITRNRSGRIIRCKDDDDFGDGEMRGRRDESWKRSHEDDVHEGAKRGRIEGEVEYRSTRRVFTPPRNAREGEYGSLTVHDNQNDLPMTSKSLQERVQARLRAIERRHQLEEGDGPIVVDTPGGPVAGPDKVHEGSFNANDEFPRGDSPRGAYQGHWRGASGGPMNFDRRSGGNFHRPDFYNRGGGFFPRGRGRGAPRWRGQWEDYRGRRGNWYPNRYDDRRRDGPSGGGPSGGSFDRRRRRHGSGKSSPRSSRSRSRSRSQLSKSRSRSFSHSARSSSASQSPIRPGNRGRVISRARIKTPPLAPLTNAKRSDSDENLAELDQFVAQLKAKRQMEQQFQQQQLYMAQMQEQTPAYPGPQRQPESEPAHDDETYCQEPIDQNNSRSPIDERPSSTYNSADYEAAHGQDSDRDAPEPASPEDEGVAEAGAVETTPPHEASPNAQSLAV</sequence>
<feature type="compositionally biased region" description="Low complexity" evidence="2">
    <location>
        <begin position="756"/>
        <end position="772"/>
    </location>
</feature>
<feature type="compositionally biased region" description="Basic and acidic residues" evidence="2">
    <location>
        <begin position="443"/>
        <end position="466"/>
    </location>
</feature>
<feature type="region of interest" description="Disordered" evidence="2">
    <location>
        <begin position="486"/>
        <end position="507"/>
    </location>
</feature>